<protein>
    <submittedName>
        <fullName evidence="6">Thermonuclease family protein</fullName>
    </submittedName>
</protein>
<dbReference type="Pfam" id="PF00565">
    <property type="entry name" value="SNase"/>
    <property type="match status" value="1"/>
</dbReference>
<gene>
    <name evidence="6" type="ORF">N0K08_16475</name>
</gene>
<evidence type="ECO:0000256" key="4">
    <source>
        <dbReference type="SAM" id="MobiDB-lite"/>
    </source>
</evidence>
<dbReference type="PANTHER" id="PTHR12302:SF3">
    <property type="entry name" value="SERINE_THREONINE-PROTEIN KINASE 31"/>
    <property type="match status" value="1"/>
</dbReference>
<comment type="caution">
    <text evidence="6">The sequence shown here is derived from an EMBL/GenBank/DDBJ whole genome shotgun (WGS) entry which is preliminary data.</text>
</comment>
<dbReference type="Proteomes" id="UP001525968">
    <property type="component" value="Unassembled WGS sequence"/>
</dbReference>
<feature type="region of interest" description="Disordered" evidence="4">
    <location>
        <begin position="121"/>
        <end position="142"/>
    </location>
</feature>
<evidence type="ECO:0000259" key="5">
    <source>
        <dbReference type="PROSITE" id="PS50830"/>
    </source>
</evidence>
<feature type="domain" description="TNase-like" evidence="5">
    <location>
        <begin position="4"/>
        <end position="127"/>
    </location>
</feature>
<keyword evidence="2" id="KW-0255">Endonuclease</keyword>
<dbReference type="InterPro" id="IPR035437">
    <property type="entry name" value="SNase_OB-fold_sf"/>
</dbReference>
<keyword evidence="1" id="KW-0540">Nuclease</keyword>
<proteinExistence type="predicted"/>
<dbReference type="Gene3D" id="2.40.50.90">
    <property type="match status" value="1"/>
</dbReference>
<keyword evidence="7" id="KW-1185">Reference proteome</keyword>
<evidence type="ECO:0000256" key="2">
    <source>
        <dbReference type="ARBA" id="ARBA00022759"/>
    </source>
</evidence>
<sequence length="142" mass="16085">MISALLVCLVVSISDGDTLTVRCDWPDLQRQIRIHAIDAPERNQPFGQQARQSLDRLCWQAQARIQPLDIDQFGRTVAQVECHGRDAAAYQVRRGMAWASTRYAQGRADLAGLEARARAARKGLWADTDPSPPWQWRRRHGP</sequence>
<evidence type="ECO:0000256" key="1">
    <source>
        <dbReference type="ARBA" id="ARBA00022722"/>
    </source>
</evidence>
<organism evidence="6 7">
    <name type="scientific">Acidovorax bellezanensis</name>
    <dbReference type="NCBI Taxonomy" id="2976702"/>
    <lineage>
        <taxon>Bacteria</taxon>
        <taxon>Pseudomonadati</taxon>
        <taxon>Pseudomonadota</taxon>
        <taxon>Betaproteobacteria</taxon>
        <taxon>Burkholderiales</taxon>
        <taxon>Comamonadaceae</taxon>
        <taxon>Acidovorax</taxon>
    </lineage>
</organism>
<dbReference type="InterPro" id="IPR016071">
    <property type="entry name" value="Staphylococal_nuclease_OB-fold"/>
</dbReference>
<dbReference type="SUPFAM" id="SSF50199">
    <property type="entry name" value="Staphylococcal nuclease"/>
    <property type="match status" value="1"/>
</dbReference>
<evidence type="ECO:0000256" key="3">
    <source>
        <dbReference type="ARBA" id="ARBA00022801"/>
    </source>
</evidence>
<dbReference type="RefSeq" id="WP_261501475.1">
    <property type="nucleotide sequence ID" value="NZ_JAODYH010000007.1"/>
</dbReference>
<evidence type="ECO:0000313" key="7">
    <source>
        <dbReference type="Proteomes" id="UP001525968"/>
    </source>
</evidence>
<dbReference type="EMBL" id="JAODYH010000007">
    <property type="protein sequence ID" value="MCT9812242.1"/>
    <property type="molecule type" value="Genomic_DNA"/>
</dbReference>
<name>A0ABT2PSR1_9BURK</name>
<dbReference type="PROSITE" id="PS50830">
    <property type="entry name" value="TNASE_3"/>
    <property type="match status" value="1"/>
</dbReference>
<accession>A0ABT2PSR1</accession>
<dbReference type="SMART" id="SM00318">
    <property type="entry name" value="SNc"/>
    <property type="match status" value="1"/>
</dbReference>
<reference evidence="6 7" key="1">
    <citation type="submission" date="2022-09" db="EMBL/GenBank/DDBJ databases">
        <title>Draft genome of isolate Be4.</title>
        <authorList>
            <person name="Sanchez-Castro I."/>
            <person name="Martinez-Rodriguez P."/>
            <person name="Descostes M."/>
            <person name="Merroun M."/>
        </authorList>
    </citation>
    <scope>NUCLEOTIDE SEQUENCE [LARGE SCALE GENOMIC DNA]</scope>
    <source>
        <strain evidence="6 7">Be4</strain>
    </source>
</reference>
<evidence type="ECO:0000313" key="6">
    <source>
        <dbReference type="EMBL" id="MCT9812242.1"/>
    </source>
</evidence>
<keyword evidence="3" id="KW-0378">Hydrolase</keyword>
<dbReference type="PANTHER" id="PTHR12302">
    <property type="entry name" value="EBNA2 BINDING PROTEIN P100"/>
    <property type="match status" value="1"/>
</dbReference>